<evidence type="ECO:0000256" key="4">
    <source>
        <dbReference type="ARBA" id="ARBA00022605"/>
    </source>
</evidence>
<evidence type="ECO:0000259" key="13">
    <source>
        <dbReference type="Pfam" id="PF00763"/>
    </source>
</evidence>
<comment type="catalytic activity">
    <reaction evidence="12">
        <text>(6R)-5,10-methylene-5,6,7,8-tetrahydrofolate + NADP(+) = (6R)-5,10-methenyltetrahydrofolate + NADPH</text>
        <dbReference type="Rhea" id="RHEA:22812"/>
        <dbReference type="ChEBI" id="CHEBI:15636"/>
        <dbReference type="ChEBI" id="CHEBI:57455"/>
        <dbReference type="ChEBI" id="CHEBI:57783"/>
        <dbReference type="ChEBI" id="CHEBI:58349"/>
        <dbReference type="EC" id="1.5.1.5"/>
    </reaction>
</comment>
<dbReference type="GO" id="GO:0006164">
    <property type="term" value="P:purine nucleotide biosynthetic process"/>
    <property type="evidence" value="ECO:0007669"/>
    <property type="project" value="UniProtKB-KW"/>
</dbReference>
<dbReference type="Pfam" id="PF02882">
    <property type="entry name" value="THF_DHG_CYH_C"/>
    <property type="match status" value="1"/>
</dbReference>
<organism evidence="15 16">
    <name type="scientific">Lacticaseibacillus saniviri JCM 17471 = DSM 24301</name>
    <dbReference type="NCBI Taxonomy" id="1293598"/>
    <lineage>
        <taxon>Bacteria</taxon>
        <taxon>Bacillati</taxon>
        <taxon>Bacillota</taxon>
        <taxon>Bacilli</taxon>
        <taxon>Lactobacillales</taxon>
        <taxon>Lactobacillaceae</taxon>
        <taxon>Lacticaseibacillus</taxon>
    </lineage>
</organism>
<comment type="function">
    <text evidence="12">Catalyzes the oxidation of 5,10-methylenetetrahydrofolate to 5,10-methenyltetrahydrofolate and then the hydrolysis of 5,10-methenyltetrahydrofolate to 10-formyltetrahydrofolate.</text>
</comment>
<keyword evidence="11 12" id="KW-0511">Multifunctional enzyme</keyword>
<name>A0A0R2MY85_9LACO</name>
<gene>
    <name evidence="12" type="primary">folD</name>
    <name evidence="15" type="ORF">IV56_GL000851</name>
</gene>
<dbReference type="PANTHER" id="PTHR48099:SF5">
    <property type="entry name" value="C-1-TETRAHYDROFOLATE SYNTHASE, CYTOPLASMIC"/>
    <property type="match status" value="1"/>
</dbReference>
<dbReference type="OrthoDB" id="9803580at2"/>
<dbReference type="Gene3D" id="3.40.50.720">
    <property type="entry name" value="NAD(P)-binding Rossmann-like Domain"/>
    <property type="match status" value="1"/>
</dbReference>
<comment type="similarity">
    <text evidence="12">Belongs to the tetrahydrofolate dehydrogenase/cyclohydrolase family.</text>
</comment>
<reference evidence="15 16" key="1">
    <citation type="journal article" date="2015" name="Genome Announc.">
        <title>Expanding the biotechnology potential of lactobacilli through comparative genomics of 213 strains and associated genera.</title>
        <authorList>
            <person name="Sun Z."/>
            <person name="Harris H.M."/>
            <person name="McCann A."/>
            <person name="Guo C."/>
            <person name="Argimon S."/>
            <person name="Zhang W."/>
            <person name="Yang X."/>
            <person name="Jeffery I.B."/>
            <person name="Cooney J.C."/>
            <person name="Kagawa T.F."/>
            <person name="Liu W."/>
            <person name="Song Y."/>
            <person name="Salvetti E."/>
            <person name="Wrobel A."/>
            <person name="Rasinkangas P."/>
            <person name="Parkhill J."/>
            <person name="Rea M.C."/>
            <person name="O'Sullivan O."/>
            <person name="Ritari J."/>
            <person name="Douillard F.P."/>
            <person name="Paul Ross R."/>
            <person name="Yang R."/>
            <person name="Briner A.E."/>
            <person name="Felis G.E."/>
            <person name="de Vos W.M."/>
            <person name="Barrangou R."/>
            <person name="Klaenhammer T.R."/>
            <person name="Caufield P.W."/>
            <person name="Cui Y."/>
            <person name="Zhang H."/>
            <person name="O'Toole P.W."/>
        </authorList>
    </citation>
    <scope>NUCLEOTIDE SEQUENCE [LARGE SCALE GENOMIC DNA]</scope>
    <source>
        <strain evidence="15 16">DSM 24301</strain>
    </source>
</reference>
<dbReference type="InterPro" id="IPR020631">
    <property type="entry name" value="THF_DH/CycHdrlase_NAD-bd_dom"/>
</dbReference>
<keyword evidence="10 12" id="KW-0486">Methionine biosynthesis</keyword>
<dbReference type="CDD" id="cd01080">
    <property type="entry name" value="NAD_bind_m-THF_DH_Cyclohyd"/>
    <property type="match status" value="1"/>
</dbReference>
<evidence type="ECO:0000256" key="5">
    <source>
        <dbReference type="ARBA" id="ARBA00022755"/>
    </source>
</evidence>
<keyword evidence="7 12" id="KW-0521">NADP</keyword>
<dbReference type="PRINTS" id="PR00085">
    <property type="entry name" value="THFDHDRGNASE"/>
</dbReference>
<keyword evidence="4 12" id="KW-0028">Amino-acid biosynthesis</keyword>
<dbReference type="HAMAP" id="MF_01576">
    <property type="entry name" value="THF_DHG_CYH"/>
    <property type="match status" value="1"/>
</dbReference>
<protein>
    <recommendedName>
        <fullName evidence="12">Bifunctional protein FolD</fullName>
    </recommendedName>
    <domain>
        <recommendedName>
            <fullName evidence="12">Methylenetetrahydrofolate dehydrogenase</fullName>
            <ecNumber evidence="12">1.5.1.5</ecNumber>
        </recommendedName>
    </domain>
    <domain>
        <recommendedName>
            <fullName evidence="12">Methenyltetrahydrofolate cyclohydrolase</fullName>
            <ecNumber evidence="12">3.5.4.9</ecNumber>
        </recommendedName>
    </domain>
</protein>
<dbReference type="FunFam" id="3.40.50.720:FF:000094">
    <property type="entry name" value="Bifunctional protein FolD"/>
    <property type="match status" value="1"/>
</dbReference>
<proteinExistence type="inferred from homology"/>
<dbReference type="EC" id="1.5.1.5" evidence="12"/>
<dbReference type="GO" id="GO:0004477">
    <property type="term" value="F:methenyltetrahydrofolate cyclohydrolase activity"/>
    <property type="evidence" value="ECO:0007669"/>
    <property type="project" value="UniProtKB-UniRule"/>
</dbReference>
<dbReference type="GO" id="GO:0005829">
    <property type="term" value="C:cytosol"/>
    <property type="evidence" value="ECO:0007669"/>
    <property type="project" value="TreeGrafter"/>
</dbReference>
<feature type="domain" description="Tetrahydrofolate dehydrogenase/cyclohydrolase NAD(P)-binding" evidence="14">
    <location>
        <begin position="139"/>
        <end position="279"/>
    </location>
</feature>
<evidence type="ECO:0000256" key="9">
    <source>
        <dbReference type="ARBA" id="ARBA00023102"/>
    </source>
</evidence>
<comment type="pathway">
    <text evidence="1 12">One-carbon metabolism; tetrahydrofolate interconversion.</text>
</comment>
<evidence type="ECO:0000256" key="6">
    <source>
        <dbReference type="ARBA" id="ARBA00022801"/>
    </source>
</evidence>
<dbReference type="GO" id="GO:0009086">
    <property type="term" value="P:methionine biosynthetic process"/>
    <property type="evidence" value="ECO:0007669"/>
    <property type="project" value="UniProtKB-KW"/>
</dbReference>
<dbReference type="PANTHER" id="PTHR48099">
    <property type="entry name" value="C-1-TETRAHYDROFOLATE SYNTHASE, CYTOPLASMIC-RELATED"/>
    <property type="match status" value="1"/>
</dbReference>
<keyword evidence="8 12" id="KW-0560">Oxidoreductase</keyword>
<keyword evidence="16" id="KW-1185">Reference proteome</keyword>
<comment type="subunit">
    <text evidence="2 12">Homodimer.</text>
</comment>
<dbReference type="STRING" id="1293598.IV56_GL000851"/>
<comment type="caution">
    <text evidence="15">The sequence shown here is derived from an EMBL/GenBank/DDBJ whole genome shotgun (WGS) entry which is preliminary data.</text>
</comment>
<dbReference type="Pfam" id="PF00763">
    <property type="entry name" value="THF_DHG_CYH"/>
    <property type="match status" value="1"/>
</dbReference>
<dbReference type="InterPro" id="IPR000672">
    <property type="entry name" value="THF_DH/CycHdrlase"/>
</dbReference>
<keyword evidence="6 12" id="KW-0378">Hydrolase</keyword>
<evidence type="ECO:0000313" key="16">
    <source>
        <dbReference type="Proteomes" id="UP000050969"/>
    </source>
</evidence>
<dbReference type="InterPro" id="IPR020630">
    <property type="entry name" value="THF_DH/CycHdrlase_cat_dom"/>
</dbReference>
<dbReference type="EMBL" id="JQCE01000004">
    <property type="protein sequence ID" value="KRO18574.1"/>
    <property type="molecule type" value="Genomic_DNA"/>
</dbReference>
<dbReference type="InterPro" id="IPR036291">
    <property type="entry name" value="NAD(P)-bd_dom_sf"/>
</dbReference>
<dbReference type="UniPathway" id="UPA00193"/>
<keyword evidence="3 12" id="KW-0554">One-carbon metabolism</keyword>
<dbReference type="InterPro" id="IPR046346">
    <property type="entry name" value="Aminoacid_DH-like_N_sf"/>
</dbReference>
<evidence type="ECO:0000256" key="2">
    <source>
        <dbReference type="ARBA" id="ARBA00011738"/>
    </source>
</evidence>
<sequence>MTVTIDGKLTAANLMTELQDRVRALKERGTTPGLAVILVGDDSASAIYVRNKERRAADLGIYSEVIRLPDTISQTALIDEINRLNQTPTIDGILVQLPLPAHIDETAIINAINPDKDVDGFHPVNVGRLWTNQPGIVASTPFGIMQLLKAYDIDPEGKRAVIVGRSNIVGRPMAALLLNQHATVTIAHSRTKDLFELTKTADILVVATGQAKMITAAAVKPGAVVIDVGMDRDENNKLVGDVDFDAVAPIASAITPVPGGVGPMTIASLMIQTVALAEARANG</sequence>
<evidence type="ECO:0000256" key="11">
    <source>
        <dbReference type="ARBA" id="ARBA00023268"/>
    </source>
</evidence>
<evidence type="ECO:0000256" key="12">
    <source>
        <dbReference type="HAMAP-Rule" id="MF_01576"/>
    </source>
</evidence>
<evidence type="ECO:0000256" key="1">
    <source>
        <dbReference type="ARBA" id="ARBA00004777"/>
    </source>
</evidence>
<dbReference type="EC" id="3.5.4.9" evidence="12"/>
<dbReference type="GO" id="GO:0004488">
    <property type="term" value="F:methylenetetrahydrofolate dehydrogenase (NADP+) activity"/>
    <property type="evidence" value="ECO:0007669"/>
    <property type="project" value="UniProtKB-UniRule"/>
</dbReference>
<keyword evidence="5 12" id="KW-0658">Purine biosynthesis</keyword>
<dbReference type="InterPro" id="IPR020867">
    <property type="entry name" value="THF_DH/CycHdrlase_CS"/>
</dbReference>
<dbReference type="SUPFAM" id="SSF51735">
    <property type="entry name" value="NAD(P)-binding Rossmann-fold domains"/>
    <property type="match status" value="1"/>
</dbReference>
<evidence type="ECO:0000256" key="3">
    <source>
        <dbReference type="ARBA" id="ARBA00022563"/>
    </source>
</evidence>
<dbReference type="FunFam" id="3.40.50.10860:FF:000005">
    <property type="entry name" value="C-1-tetrahydrofolate synthase, cytoplasmic, putative"/>
    <property type="match status" value="1"/>
</dbReference>
<evidence type="ECO:0000313" key="15">
    <source>
        <dbReference type="EMBL" id="KRO18574.1"/>
    </source>
</evidence>
<dbReference type="Gene3D" id="3.40.50.10860">
    <property type="entry name" value="Leucine Dehydrogenase, chain A, domain 1"/>
    <property type="match status" value="1"/>
</dbReference>
<feature type="domain" description="Tetrahydrofolate dehydrogenase/cyclohydrolase catalytic" evidence="13">
    <location>
        <begin position="5"/>
        <end position="119"/>
    </location>
</feature>
<comment type="caution">
    <text evidence="12">Lacks conserved residue(s) required for the propagation of feature annotation.</text>
</comment>
<accession>A0A0R2MY85</accession>
<dbReference type="NCBIfam" id="NF010783">
    <property type="entry name" value="PRK14186.1"/>
    <property type="match status" value="1"/>
</dbReference>
<evidence type="ECO:0000256" key="10">
    <source>
        <dbReference type="ARBA" id="ARBA00023167"/>
    </source>
</evidence>
<dbReference type="GO" id="GO:0035999">
    <property type="term" value="P:tetrahydrofolate interconversion"/>
    <property type="evidence" value="ECO:0007669"/>
    <property type="project" value="UniProtKB-UniRule"/>
</dbReference>
<evidence type="ECO:0000259" key="14">
    <source>
        <dbReference type="Pfam" id="PF02882"/>
    </source>
</evidence>
<evidence type="ECO:0000256" key="8">
    <source>
        <dbReference type="ARBA" id="ARBA00023002"/>
    </source>
</evidence>
<evidence type="ECO:0000256" key="7">
    <source>
        <dbReference type="ARBA" id="ARBA00022857"/>
    </source>
</evidence>
<comment type="catalytic activity">
    <reaction evidence="12">
        <text>(6R)-5,10-methenyltetrahydrofolate + H2O = (6R)-10-formyltetrahydrofolate + H(+)</text>
        <dbReference type="Rhea" id="RHEA:23700"/>
        <dbReference type="ChEBI" id="CHEBI:15377"/>
        <dbReference type="ChEBI" id="CHEBI:15378"/>
        <dbReference type="ChEBI" id="CHEBI:57455"/>
        <dbReference type="ChEBI" id="CHEBI:195366"/>
        <dbReference type="EC" id="3.5.4.9"/>
    </reaction>
</comment>
<feature type="binding site" evidence="12">
    <location>
        <begin position="164"/>
        <end position="166"/>
    </location>
    <ligand>
        <name>NADP(+)</name>
        <dbReference type="ChEBI" id="CHEBI:58349"/>
    </ligand>
</feature>
<keyword evidence="9 12" id="KW-0368">Histidine biosynthesis</keyword>
<dbReference type="Proteomes" id="UP000050969">
    <property type="component" value="Unassembled WGS sequence"/>
</dbReference>
<dbReference type="PROSITE" id="PS00767">
    <property type="entry name" value="THF_DHG_CYH_2"/>
    <property type="match status" value="1"/>
</dbReference>
<dbReference type="SUPFAM" id="SSF53223">
    <property type="entry name" value="Aminoacid dehydrogenase-like, N-terminal domain"/>
    <property type="match status" value="1"/>
</dbReference>
<dbReference type="AlphaFoldDB" id="A0A0R2MY85"/>
<dbReference type="PATRIC" id="fig|1293598.4.peg.899"/>
<dbReference type="GO" id="GO:0000105">
    <property type="term" value="P:L-histidine biosynthetic process"/>
    <property type="evidence" value="ECO:0007669"/>
    <property type="project" value="UniProtKB-KW"/>
</dbReference>